<dbReference type="Proteomes" id="UP000555448">
    <property type="component" value="Unassembled WGS sequence"/>
</dbReference>
<name>A0A7W7NX52_9SPHN</name>
<dbReference type="Pfam" id="PF07481">
    <property type="entry name" value="DUF1521"/>
    <property type="match status" value="1"/>
</dbReference>
<organism evidence="2 3">
    <name type="scientific">Novosphingobium chloroacetimidivorans</name>
    <dbReference type="NCBI Taxonomy" id="1428314"/>
    <lineage>
        <taxon>Bacteria</taxon>
        <taxon>Pseudomonadati</taxon>
        <taxon>Pseudomonadota</taxon>
        <taxon>Alphaproteobacteria</taxon>
        <taxon>Sphingomonadales</taxon>
        <taxon>Sphingomonadaceae</taxon>
        <taxon>Novosphingobium</taxon>
    </lineage>
</organism>
<keyword evidence="3" id="KW-1185">Reference proteome</keyword>
<sequence>MTDIQFNTNITVNAFFGAQAGAGLFGGRPVEGFQTALGNGINALFAAKLASGPFASPMLPSLFSIVGGMFAQAAQNQAPVFQPAPDAQWTASLQGEGQAAIDLGDGYSLDIDESNSQILITNAETGETTRIWGDPHVDVDGKHVYDFWGKTTFTLENGTKITIDTEQGHGNPDVYFASKLTVTKGDQALVIDGVSQQTKGDLSVSLSNNGQALDAATGDGFVLHENASGSGWRSELTGQVATQADLNATKPGALYGPGSDTPGLGELSDVLSTFLFFGFAADLGDAVRGSGRPSDQLNFQALFA</sequence>
<comment type="caution">
    <text evidence="2">The sequence shown here is derived from an EMBL/GenBank/DDBJ whole genome shotgun (WGS) entry which is preliminary data.</text>
</comment>
<gene>
    <name evidence="2" type="ORF">HNO88_002156</name>
</gene>
<accession>A0A7W7NX52</accession>
<evidence type="ECO:0000259" key="1">
    <source>
        <dbReference type="Pfam" id="PF07481"/>
    </source>
</evidence>
<dbReference type="InterPro" id="IPR011086">
    <property type="entry name" value="DUF1521"/>
</dbReference>
<reference evidence="2 3" key="1">
    <citation type="submission" date="2020-08" db="EMBL/GenBank/DDBJ databases">
        <title>Functional genomics of gut bacteria from endangered species of beetles.</title>
        <authorList>
            <person name="Carlos-Shanley C."/>
        </authorList>
    </citation>
    <scope>NUCLEOTIDE SEQUENCE [LARGE SCALE GENOMIC DNA]</scope>
    <source>
        <strain evidence="2 3">S00245</strain>
    </source>
</reference>
<dbReference type="RefSeq" id="WP_184244876.1">
    <property type="nucleotide sequence ID" value="NZ_JACHLR010000008.1"/>
</dbReference>
<evidence type="ECO:0000313" key="2">
    <source>
        <dbReference type="EMBL" id="MBB4858830.1"/>
    </source>
</evidence>
<evidence type="ECO:0000313" key="3">
    <source>
        <dbReference type="Proteomes" id="UP000555448"/>
    </source>
</evidence>
<dbReference type="EMBL" id="JACHLR010000008">
    <property type="protein sequence ID" value="MBB4858830.1"/>
    <property type="molecule type" value="Genomic_DNA"/>
</dbReference>
<proteinExistence type="predicted"/>
<dbReference type="AlphaFoldDB" id="A0A7W7NX52"/>
<protein>
    <recommendedName>
        <fullName evidence="1">DUF1521 domain-containing protein</fullName>
    </recommendedName>
</protein>
<feature type="domain" description="DUF1521" evidence="1">
    <location>
        <begin position="89"/>
        <end position="256"/>
    </location>
</feature>